<proteinExistence type="predicted"/>
<keyword evidence="2 6" id="KW-0413">Isomerase</keyword>
<dbReference type="PANTHER" id="PTHR34389:SF2">
    <property type="entry name" value="L-RHAMNOSE MUTAROTASE"/>
    <property type="match status" value="1"/>
</dbReference>
<keyword evidence="1" id="KW-0963">Cytoplasm</keyword>
<dbReference type="GO" id="GO:0062192">
    <property type="term" value="F:L-rhamnose mutarotase activity"/>
    <property type="evidence" value="ECO:0007669"/>
    <property type="project" value="UniProtKB-UniRule"/>
</dbReference>
<dbReference type="InterPro" id="IPR008000">
    <property type="entry name" value="Rham/fucose_mutarotase"/>
</dbReference>
<dbReference type="OrthoDB" id="9799608at2"/>
<evidence type="ECO:0000256" key="1">
    <source>
        <dbReference type="ARBA" id="ARBA00022490"/>
    </source>
</evidence>
<evidence type="ECO:0000313" key="7">
    <source>
        <dbReference type="Proteomes" id="UP000306420"/>
    </source>
</evidence>
<dbReference type="PANTHER" id="PTHR34389">
    <property type="entry name" value="L-RHAMNOSE MUTAROTASE"/>
    <property type="match status" value="1"/>
</dbReference>
<dbReference type="Pfam" id="PF05336">
    <property type="entry name" value="rhaM"/>
    <property type="match status" value="1"/>
</dbReference>
<accession>A0A5R9DVG8</accession>
<evidence type="ECO:0000256" key="3">
    <source>
        <dbReference type="ARBA" id="ARBA00023277"/>
    </source>
</evidence>
<dbReference type="Gene3D" id="3.30.70.100">
    <property type="match status" value="1"/>
</dbReference>
<dbReference type="InterPro" id="IPR013448">
    <property type="entry name" value="L-rhamnose_mutarotase"/>
</dbReference>
<reference evidence="6 7" key="1">
    <citation type="submission" date="2019-05" db="EMBL/GenBank/DDBJ databases">
        <title>The metagenome of a microbial culture collection derived from dairy environment covers the genomic content of the human microbiome.</title>
        <authorList>
            <person name="Roder T."/>
            <person name="Wuthrich D."/>
            <person name="Sattari Z."/>
            <person name="Von Ah U."/>
            <person name="Bar C."/>
            <person name="Ronchi F."/>
            <person name="Macpherson A.J."/>
            <person name="Ganal-Vonarburg S.C."/>
            <person name="Bruggmann R."/>
            <person name="Vergeres G."/>
        </authorList>
    </citation>
    <scope>NUCLEOTIDE SEQUENCE [LARGE SCALE GENOMIC DNA]</scope>
    <source>
        <strain evidence="6 7">FAM 24227</strain>
    </source>
</reference>
<dbReference type="SUPFAM" id="SSF54909">
    <property type="entry name" value="Dimeric alpha+beta barrel"/>
    <property type="match status" value="1"/>
</dbReference>
<dbReference type="InterPro" id="IPR011008">
    <property type="entry name" value="Dimeric_a/b-barrel"/>
</dbReference>
<dbReference type="NCBIfam" id="TIGR02625">
    <property type="entry name" value="YiiL_rotase"/>
    <property type="match status" value="1"/>
</dbReference>
<dbReference type="AlphaFoldDB" id="A0A5R9DVG8"/>
<keyword evidence="4" id="KW-0684">Rhamnose metabolism</keyword>
<sequence>MKVYPEQQEEYEKRHNQLWPEMREMFAEYGAVNYSIFLDSDTNYLFGYLEIEDEKRWAESESTEINQKWWDYMEDIMETNPDNSSVSKN</sequence>
<evidence type="ECO:0000313" key="6">
    <source>
        <dbReference type="EMBL" id="TLQ40883.1"/>
    </source>
</evidence>
<dbReference type="Proteomes" id="UP000306420">
    <property type="component" value="Unassembled WGS sequence"/>
</dbReference>
<gene>
    <name evidence="6" type="primary">rhaM</name>
    <name evidence="6" type="ORF">FEZ33_07195</name>
</gene>
<dbReference type="EMBL" id="VBSP01000023">
    <property type="protein sequence ID" value="TLQ40883.1"/>
    <property type="molecule type" value="Genomic_DNA"/>
</dbReference>
<keyword evidence="3" id="KW-0119">Carbohydrate metabolism</keyword>
<organism evidence="6 7">
    <name type="scientific">Ruoffia tabacinasalis</name>
    <dbReference type="NCBI Taxonomy" id="87458"/>
    <lineage>
        <taxon>Bacteria</taxon>
        <taxon>Bacillati</taxon>
        <taxon>Bacillota</taxon>
        <taxon>Bacilli</taxon>
        <taxon>Lactobacillales</taxon>
        <taxon>Aerococcaceae</taxon>
        <taxon>Ruoffia</taxon>
    </lineage>
</organism>
<evidence type="ECO:0000256" key="2">
    <source>
        <dbReference type="ARBA" id="ARBA00023235"/>
    </source>
</evidence>
<dbReference type="EC" id="5.1.3.32" evidence="5"/>
<protein>
    <recommendedName>
        <fullName evidence="5">L-rhamnose mutarotase</fullName>
        <ecNumber evidence="5">5.1.3.32</ecNumber>
    </recommendedName>
</protein>
<dbReference type="GO" id="GO:0005737">
    <property type="term" value="C:cytoplasm"/>
    <property type="evidence" value="ECO:0007669"/>
    <property type="project" value="InterPro"/>
</dbReference>
<evidence type="ECO:0000256" key="4">
    <source>
        <dbReference type="ARBA" id="ARBA00023308"/>
    </source>
</evidence>
<dbReference type="GO" id="GO:0019301">
    <property type="term" value="P:rhamnose catabolic process"/>
    <property type="evidence" value="ECO:0007669"/>
    <property type="project" value="UniProtKB-UniRule"/>
</dbReference>
<comment type="caution">
    <text evidence="6">The sequence shown here is derived from an EMBL/GenBank/DDBJ whole genome shotgun (WGS) entry which is preliminary data.</text>
</comment>
<name>A0A5R9DVG8_9LACT</name>
<evidence type="ECO:0000256" key="5">
    <source>
        <dbReference type="NCBIfam" id="TIGR02625"/>
    </source>
</evidence>